<evidence type="ECO:0000256" key="2">
    <source>
        <dbReference type="ARBA" id="ARBA00022737"/>
    </source>
</evidence>
<evidence type="ECO:0000256" key="1">
    <source>
        <dbReference type="ARBA" id="ARBA00022614"/>
    </source>
</evidence>
<keyword evidence="2" id="KW-0677">Repeat</keyword>
<dbReference type="InterPro" id="IPR032675">
    <property type="entry name" value="LRR_dom_sf"/>
</dbReference>
<feature type="region of interest" description="Disordered" evidence="3">
    <location>
        <begin position="625"/>
        <end position="664"/>
    </location>
</feature>
<protein>
    <recommendedName>
        <fullName evidence="4">Disease resistance R13L4/SHOC-2-like LRR domain-containing protein</fullName>
    </recommendedName>
</protein>
<dbReference type="InterPro" id="IPR055414">
    <property type="entry name" value="LRR_R13L4/SHOC2-like"/>
</dbReference>
<proteinExistence type="predicted"/>
<feature type="region of interest" description="Disordered" evidence="3">
    <location>
        <begin position="281"/>
        <end position="302"/>
    </location>
</feature>
<name>A0A0A1SPA3_9HYPO</name>
<gene>
    <name evidence="5" type="ORF">VHEMI02309</name>
</gene>
<dbReference type="OrthoDB" id="1394818at2759"/>
<dbReference type="InterPro" id="IPR019487">
    <property type="entry name" value="RAM_signalling_pathway_SOG2"/>
</dbReference>
<feature type="compositionally biased region" description="Polar residues" evidence="3">
    <location>
        <begin position="913"/>
        <end position="924"/>
    </location>
</feature>
<dbReference type="EMBL" id="CDHN01000001">
    <property type="protein sequence ID" value="CEJ82233.1"/>
    <property type="molecule type" value="Genomic_DNA"/>
</dbReference>
<dbReference type="SMART" id="SM00369">
    <property type="entry name" value="LRR_TYP"/>
    <property type="match status" value="4"/>
</dbReference>
<feature type="region of interest" description="Disordered" evidence="3">
    <location>
        <begin position="329"/>
        <end position="348"/>
    </location>
</feature>
<dbReference type="PROSITE" id="PS51450">
    <property type="entry name" value="LRR"/>
    <property type="match status" value="1"/>
</dbReference>
<dbReference type="AlphaFoldDB" id="A0A0A1SPA3"/>
<keyword evidence="1" id="KW-0433">Leucine-rich repeat</keyword>
<evidence type="ECO:0000256" key="3">
    <source>
        <dbReference type="SAM" id="MobiDB-lite"/>
    </source>
</evidence>
<dbReference type="InterPro" id="IPR050216">
    <property type="entry name" value="LRR_domain-containing"/>
</dbReference>
<sequence>MERPDRTERTPAVATSQSSTRGLPENPAPGRRIGPGQMQLSNSNTLLPPPVPPVPTGSNIPANGNLSASRALTPTQVINLAKEAMAAAMENESQAAEASSAGIGLQSGVTIDLSRKNIQKLPEEVIDIVKDQLERLALSHNQLATLPFRFSECTSLRYLNIRGNQIKEFPMTLCDLTSLEILDLGRNQLRILPADIAKLTSLKVLSVPKNHIRELPLCLADMGSLQVLKFEGNPISFPPKDAFQVQASSPPNEGRDSEVTEVAVTSHIKKFLKQYAISGRAESEAGTGDESSEVEAPTRFPLKRAASGRFPIRVNGSDVSEMRSPVIGQRAPPIPNRSHYRGLSQQSTSIRRPGVMPLTIGGNVNERIRSNSETLARPDRPENRNRRMGIVPKKTSDLGTLNEMEANNRFSHYRGFSMGSALQSPPGSAKSPATPSEPFLQRPIYVRRLSVLPERKRDPVFFDPVVEAAKGILYSVFQIHPMIQMLMTLTEDPSSERSSLEPVFYNTNFHVEQLEQEIQKYDAAGHDDYGSLAKENQGVHSACQTLVGAYSHVCALLADNIDTMVSNGDARYIRSLLMLLYNSVMELRATLASVTAQTAPATVSHEEMGKNSNTIKAYQRDESGIISGTETPQVPQIRNDSGLTYNDGIPKAHGEVGPSPGGPRRVPPPLIQTRSGDLQQPFHRPTPSDPSLADSRFERIFSSLHKSTNIVLETMPNFCVQLSGGLRNAVAQRAPENMLREWKSLISMCNETIQRTEMLKTRLNAIQSDGAGLKVQPGFWGTCSNFVLSWTRTLERIKAAIKTIPLPPDTRGRLRPLHQTVKETSNLIMQSPWQQLFQPGGPGNLTSSSSGFDSIMMSPTQTPITPQSAALGPALQATVPKTPQSASFDRAFQGNVFDRADALIANPGMAMSRSGTMSRGHSNLSSMSSISSMSSDGAPTPSTNFSPSGEFITAPFPTGKGGL</sequence>
<feature type="region of interest" description="Disordered" evidence="3">
    <location>
        <begin position="1"/>
        <end position="63"/>
    </location>
</feature>
<organism evidence="5 6">
    <name type="scientific">[Torrubiella] hemipterigena</name>
    <dbReference type="NCBI Taxonomy" id="1531966"/>
    <lineage>
        <taxon>Eukaryota</taxon>
        <taxon>Fungi</taxon>
        <taxon>Dikarya</taxon>
        <taxon>Ascomycota</taxon>
        <taxon>Pezizomycotina</taxon>
        <taxon>Sordariomycetes</taxon>
        <taxon>Hypocreomycetidae</taxon>
        <taxon>Hypocreales</taxon>
        <taxon>Clavicipitaceae</taxon>
        <taxon>Clavicipitaceae incertae sedis</taxon>
        <taxon>'Torrubiella' clade</taxon>
    </lineage>
</organism>
<evidence type="ECO:0000259" key="4">
    <source>
        <dbReference type="Pfam" id="PF23598"/>
    </source>
</evidence>
<dbReference type="PANTHER" id="PTHR48051">
    <property type="match status" value="1"/>
</dbReference>
<feature type="region of interest" description="Disordered" evidence="3">
    <location>
        <begin position="912"/>
        <end position="963"/>
    </location>
</feature>
<keyword evidence="6" id="KW-1185">Reference proteome</keyword>
<feature type="domain" description="Disease resistance R13L4/SHOC-2-like LRR" evidence="4">
    <location>
        <begin position="154"/>
        <end position="229"/>
    </location>
</feature>
<dbReference type="GO" id="GO:0005737">
    <property type="term" value="C:cytoplasm"/>
    <property type="evidence" value="ECO:0007669"/>
    <property type="project" value="TreeGrafter"/>
</dbReference>
<dbReference type="Pfam" id="PF23598">
    <property type="entry name" value="LRR_14"/>
    <property type="match status" value="1"/>
</dbReference>
<feature type="compositionally biased region" description="Low complexity" evidence="3">
    <location>
        <begin position="925"/>
        <end position="935"/>
    </location>
</feature>
<dbReference type="InterPro" id="IPR003591">
    <property type="entry name" value="Leu-rich_rpt_typical-subtyp"/>
</dbReference>
<accession>A0A0A1SPA3</accession>
<dbReference type="HOGENOM" id="CLU_005610_0_1_1"/>
<dbReference type="Pfam" id="PF10428">
    <property type="entry name" value="SOG2"/>
    <property type="match status" value="2"/>
</dbReference>
<dbReference type="SUPFAM" id="SSF52075">
    <property type="entry name" value="Outer arm dynein light chain 1"/>
    <property type="match status" value="1"/>
</dbReference>
<dbReference type="Proteomes" id="UP000039046">
    <property type="component" value="Unassembled WGS sequence"/>
</dbReference>
<evidence type="ECO:0000313" key="5">
    <source>
        <dbReference type="EMBL" id="CEJ82233.1"/>
    </source>
</evidence>
<dbReference type="PANTHER" id="PTHR48051:SF1">
    <property type="entry name" value="RAS SUPPRESSOR PROTEIN 1"/>
    <property type="match status" value="1"/>
</dbReference>
<dbReference type="STRING" id="1531966.A0A0A1SPA3"/>
<evidence type="ECO:0000313" key="6">
    <source>
        <dbReference type="Proteomes" id="UP000039046"/>
    </source>
</evidence>
<feature type="compositionally biased region" description="Polar residues" evidence="3">
    <location>
        <begin position="626"/>
        <end position="644"/>
    </location>
</feature>
<reference evidence="5 6" key="1">
    <citation type="journal article" date="2015" name="Genome Announc.">
        <title>Draft Genome Sequence and Gene Annotation of the Entomopathogenic Fungus Verticillium hemipterigenum.</title>
        <authorList>
            <person name="Horn F."/>
            <person name="Habel A."/>
            <person name="Scharf D.H."/>
            <person name="Dworschak J."/>
            <person name="Brakhage A.A."/>
            <person name="Guthke R."/>
            <person name="Hertweck C."/>
            <person name="Linde J."/>
        </authorList>
    </citation>
    <scope>NUCLEOTIDE SEQUENCE [LARGE SCALE GENOMIC DNA]</scope>
</reference>
<dbReference type="Gene3D" id="3.80.10.10">
    <property type="entry name" value="Ribonuclease Inhibitor"/>
    <property type="match status" value="1"/>
</dbReference>
<dbReference type="InterPro" id="IPR001611">
    <property type="entry name" value="Leu-rich_rpt"/>
</dbReference>